<keyword evidence="2" id="KW-0472">Membrane</keyword>
<dbReference type="PANTHER" id="PTHR24043">
    <property type="entry name" value="SCAVENGER RECEPTOR CLASS F"/>
    <property type="match status" value="1"/>
</dbReference>
<protein>
    <submittedName>
        <fullName evidence="5">Multiple epidermal growth factor-like domains protein 10</fullName>
    </submittedName>
</protein>
<dbReference type="KEGG" id="cvn:111116892"/>
<organism evidence="4 5">
    <name type="scientific">Crassostrea virginica</name>
    <name type="common">Eastern oyster</name>
    <dbReference type="NCBI Taxonomy" id="6565"/>
    <lineage>
        <taxon>Eukaryota</taxon>
        <taxon>Metazoa</taxon>
        <taxon>Spiralia</taxon>
        <taxon>Lophotrochozoa</taxon>
        <taxon>Mollusca</taxon>
        <taxon>Bivalvia</taxon>
        <taxon>Autobranchia</taxon>
        <taxon>Pteriomorphia</taxon>
        <taxon>Ostreida</taxon>
        <taxon>Ostreoidea</taxon>
        <taxon>Ostreidae</taxon>
        <taxon>Crassostrea</taxon>
    </lineage>
</organism>
<evidence type="ECO:0000256" key="1">
    <source>
        <dbReference type="ARBA" id="ARBA00022536"/>
    </source>
</evidence>
<dbReference type="InterPro" id="IPR000742">
    <property type="entry name" value="EGF"/>
</dbReference>
<keyword evidence="1" id="KW-0245">EGF-like domain</keyword>
<evidence type="ECO:0000313" key="5">
    <source>
        <dbReference type="RefSeq" id="XP_022311660.1"/>
    </source>
</evidence>
<dbReference type="PANTHER" id="PTHR24043:SF8">
    <property type="entry name" value="EGF-LIKE DOMAIN-CONTAINING PROTEIN"/>
    <property type="match status" value="1"/>
</dbReference>
<keyword evidence="2" id="KW-1133">Transmembrane helix</keyword>
<dbReference type="RefSeq" id="XP_022311660.1">
    <property type="nucleotide sequence ID" value="XM_022455952.1"/>
</dbReference>
<keyword evidence="4" id="KW-1185">Reference proteome</keyword>
<dbReference type="AlphaFoldDB" id="A0A8B8C7P4"/>
<feature type="domain" description="EGF-like" evidence="3">
    <location>
        <begin position="85"/>
        <end position="120"/>
    </location>
</feature>
<dbReference type="GeneID" id="111116892"/>
<evidence type="ECO:0000256" key="2">
    <source>
        <dbReference type="SAM" id="Phobius"/>
    </source>
</evidence>
<evidence type="ECO:0000259" key="3">
    <source>
        <dbReference type="SMART" id="SM00181"/>
    </source>
</evidence>
<proteinExistence type="predicted"/>
<feature type="domain" description="EGF-like" evidence="3">
    <location>
        <begin position="1"/>
        <end position="33"/>
    </location>
</feature>
<dbReference type="InterPro" id="IPR042635">
    <property type="entry name" value="MEGF10/SREC1/2-like"/>
</dbReference>
<accession>A0A8B8C7P4</accession>
<gene>
    <name evidence="5" type="primary">LOC111116892</name>
</gene>
<sequence length="208" mass="22462">MCSGHCLKNSTCHVIDGTCISGCQDGFKGNLCNDSCREGYYGRNCSRSCPSNCKACKATDGTCSCDAGWMGPNCSIGCVWTYGEDCRFPCGKHCVNQICDRFNGSCLSGCDSGFHGEKCDQKYASTTSVLSAVSSGILGASVSACVFFTAGIVIPFIWRKRFCFSGKPSNSNKESHYAEIENQLSGVSTYQELTVSKTNKEYENLELQ</sequence>
<dbReference type="GO" id="GO:0007157">
    <property type="term" value="P:heterophilic cell-cell adhesion via plasma membrane cell adhesion molecules"/>
    <property type="evidence" value="ECO:0007669"/>
    <property type="project" value="TreeGrafter"/>
</dbReference>
<dbReference type="GO" id="GO:0005044">
    <property type="term" value="F:scavenger receptor activity"/>
    <property type="evidence" value="ECO:0007669"/>
    <property type="project" value="InterPro"/>
</dbReference>
<keyword evidence="2" id="KW-0812">Transmembrane</keyword>
<feature type="domain" description="EGF-like" evidence="3">
    <location>
        <begin position="44"/>
        <end position="75"/>
    </location>
</feature>
<reference evidence="5" key="1">
    <citation type="submission" date="2025-08" db="UniProtKB">
        <authorList>
            <consortium name="RefSeq"/>
        </authorList>
    </citation>
    <scope>IDENTIFICATION</scope>
    <source>
        <tissue evidence="5">Whole sample</tissue>
    </source>
</reference>
<dbReference type="SMART" id="SM00181">
    <property type="entry name" value="EGF"/>
    <property type="match status" value="3"/>
</dbReference>
<dbReference type="Gene3D" id="2.170.300.10">
    <property type="entry name" value="Tie2 ligand-binding domain superfamily"/>
    <property type="match status" value="1"/>
</dbReference>
<name>A0A8B8C7P4_CRAVI</name>
<evidence type="ECO:0000313" key="4">
    <source>
        <dbReference type="Proteomes" id="UP000694844"/>
    </source>
</evidence>
<feature type="transmembrane region" description="Helical" evidence="2">
    <location>
        <begin position="137"/>
        <end position="158"/>
    </location>
</feature>
<dbReference type="OrthoDB" id="27819at2759"/>
<dbReference type="Proteomes" id="UP000694844">
    <property type="component" value="Chromosome 10"/>
</dbReference>